<evidence type="ECO:0000313" key="2">
    <source>
        <dbReference type="Proteomes" id="UP001079430"/>
    </source>
</evidence>
<reference evidence="1" key="1">
    <citation type="submission" date="2022-10" db="EMBL/GenBank/DDBJ databases">
        <title>Whole genome sequencing of three plant growth promoting bacteria isolated from Vachellia tortilis subsp. raddiana in Morocco.</title>
        <authorList>
            <person name="Hnini M."/>
            <person name="Zouagui R."/>
            <person name="Zouagui H."/>
            <person name="Chemao Elfihri M.-W."/>
            <person name="Ibrahimi A."/>
            <person name="Sbabou L."/>
            <person name="Aurag J."/>
        </authorList>
    </citation>
    <scope>NUCLEOTIDE SEQUENCE</scope>
    <source>
        <strain evidence="1">LMR678</strain>
    </source>
</reference>
<dbReference type="EMBL" id="JAPVOI010000004">
    <property type="protein sequence ID" value="MCZ4093051.1"/>
    <property type="molecule type" value="Genomic_DNA"/>
</dbReference>
<evidence type="ECO:0000313" key="1">
    <source>
        <dbReference type="EMBL" id="MCZ4093051.1"/>
    </source>
</evidence>
<accession>A0ABT4KM64</accession>
<keyword evidence="2" id="KW-1185">Reference proteome</keyword>
<proteinExistence type="predicted"/>
<comment type="caution">
    <text evidence="1">The sequence shown here is derived from an EMBL/GenBank/DDBJ whole genome shotgun (WGS) entry which is preliminary data.</text>
</comment>
<sequence length="87" mass="9253">MALTGRQQAFQEASYERAQPLNEISALLSGAQVQQSYVSTPQTSVGGVDYTGLVNNKYQVGGRAIERPHGRLFGLAAAPFGMFSFGG</sequence>
<name>A0ABT4KM64_9HYPH</name>
<gene>
    <name evidence="1" type="ORF">O3W52_24180</name>
</gene>
<dbReference type="RefSeq" id="WP_269284218.1">
    <property type="nucleotide sequence ID" value="NZ_JAPVOI010000004.1"/>
</dbReference>
<organism evidence="1 2">
    <name type="scientific">Sinorhizobium psoraleae</name>
    <dbReference type="NCBI Taxonomy" id="520838"/>
    <lineage>
        <taxon>Bacteria</taxon>
        <taxon>Pseudomonadati</taxon>
        <taxon>Pseudomonadota</taxon>
        <taxon>Alphaproteobacteria</taxon>
        <taxon>Hyphomicrobiales</taxon>
        <taxon>Rhizobiaceae</taxon>
        <taxon>Sinorhizobium/Ensifer group</taxon>
        <taxon>Sinorhizobium</taxon>
    </lineage>
</organism>
<dbReference type="Proteomes" id="UP001079430">
    <property type="component" value="Unassembled WGS sequence"/>
</dbReference>
<protein>
    <submittedName>
        <fullName evidence="1">Uncharacterized protein</fullName>
    </submittedName>
</protein>